<sequence>MPRILRFAAPLAVTILGLAILAGVAADQLIGRWFQSDLAGRAALIQKTVADEVGRLSSLGDIAGLKRVFDRVAADERVTALGLCASDGSTVAASADWPKAPICAPFDGKVRRSWSRQELAGNAVIVSRFPVPSEGPARAVFTIVQDAGFTERRSLSIVGSFAGVILLIAIAGVLGTAYIVRTMLANWSSALIRTLDPRTPTSEEPEIAPELRPVVAELRQALRDMEVSGPDAHRVKVDWSPETLQALIGRELANSQVIVVSNREPYIHERDESGEITVRRPASGLVTALEPITRACGGVWIAHGSGSADRDVVDSRDRVAVPPEDPSYKLRRVWLTEAEEEGYYYRFANEGLWPLCHIAFVRPKFRREDWEYYKAVNARFADAVVAEAAGPSPIVLVQDYHFALLPRLIRQRLPEATIVTFWHIPWPNSEVFSICPWREEILDGLLGSSILGFHTRFYCNNFIDTVDRFMESHIDRELSTVSTGREATLVDDYPISIEWPPEALAGASSVEVARQTVRERLGIGADVKLGVGVERFDYTKGIPDRLRAVGILFERHPEWIGRFTFVQVAAPTRNKLEAYQGIRSESEQAAEEINSRFARNGWRPIELLIRHHEPAEVMELFRAADLCVVTSLHDGMNLVAKEFVAARDDERGVLVLSTFAGASRELLEALLVNPYDNDGMAEAIDRALKMSEAEQRGRMRMMRELVRDNNVYRWAGSMLLEAARMRRRRAIRKRMVR</sequence>
<organism evidence="3">
    <name type="scientific">Methyloraptor flagellatus</name>
    <dbReference type="NCBI Taxonomy" id="3162530"/>
    <lineage>
        <taxon>Bacteria</taxon>
        <taxon>Pseudomonadati</taxon>
        <taxon>Pseudomonadota</taxon>
        <taxon>Alphaproteobacteria</taxon>
        <taxon>Hyphomicrobiales</taxon>
        <taxon>Ancalomicrobiaceae</taxon>
        <taxon>Methyloraptor</taxon>
    </lineage>
</organism>
<keyword evidence="3" id="KW-0808">Transferase</keyword>
<keyword evidence="3" id="KW-0328">Glycosyltransferase</keyword>
<dbReference type="SUPFAM" id="SSF53756">
    <property type="entry name" value="UDP-Glycosyltransferase/glycogen phosphorylase"/>
    <property type="match status" value="1"/>
</dbReference>
<comment type="similarity">
    <text evidence="1">Belongs to the glycosyltransferase 20 family.</text>
</comment>
<dbReference type="InterPro" id="IPR001830">
    <property type="entry name" value="Glyco_trans_20"/>
</dbReference>
<dbReference type="RefSeq" id="WP_407048463.1">
    <property type="nucleotide sequence ID" value="NZ_CP158568.1"/>
</dbReference>
<keyword evidence="2" id="KW-1133">Transmembrane helix</keyword>
<dbReference type="EMBL" id="CP158568">
    <property type="protein sequence ID" value="XBY43363.1"/>
    <property type="molecule type" value="Genomic_DNA"/>
</dbReference>
<dbReference type="EC" id="2.4.1.15" evidence="3"/>
<evidence type="ECO:0000256" key="2">
    <source>
        <dbReference type="SAM" id="Phobius"/>
    </source>
</evidence>
<name>A0AAU7X9M2_9HYPH</name>
<dbReference type="PANTHER" id="PTHR10788">
    <property type="entry name" value="TREHALOSE-6-PHOSPHATE SYNTHASE"/>
    <property type="match status" value="1"/>
</dbReference>
<protein>
    <submittedName>
        <fullName evidence="3">Trehalose-6-phosphate synthase</fullName>
        <ecNumber evidence="3">2.4.1.15</ecNumber>
    </submittedName>
</protein>
<keyword evidence="2" id="KW-0472">Membrane</keyword>
<feature type="transmembrane region" description="Helical" evidence="2">
    <location>
        <begin position="157"/>
        <end position="180"/>
    </location>
</feature>
<dbReference type="GO" id="GO:0005992">
    <property type="term" value="P:trehalose biosynthetic process"/>
    <property type="evidence" value="ECO:0007669"/>
    <property type="project" value="InterPro"/>
</dbReference>
<reference evidence="3" key="1">
    <citation type="submission" date="2024-06" db="EMBL/GenBank/DDBJ databases">
        <title>Methylostella associata gen. nov., sp. nov., a novel Ancalomicrobiaceae-affiliated facultatively methylotrophic bacteria that feed on methanotrophs of the genus Methylococcus.</title>
        <authorList>
            <person name="Saltykova V."/>
            <person name="Danilova O.V."/>
            <person name="Oshkin I.Y."/>
            <person name="Belova S.E."/>
            <person name="Pimenov N.V."/>
            <person name="Dedysh S.N."/>
        </authorList>
    </citation>
    <scope>NUCLEOTIDE SEQUENCE</scope>
    <source>
        <strain evidence="3">S20</strain>
    </source>
</reference>
<dbReference type="Gene3D" id="3.40.50.2000">
    <property type="entry name" value="Glycogen Phosphorylase B"/>
    <property type="match status" value="2"/>
</dbReference>
<proteinExistence type="inferred from homology"/>
<dbReference type="AlphaFoldDB" id="A0AAU7X9M2"/>
<evidence type="ECO:0000313" key="3">
    <source>
        <dbReference type="EMBL" id="XBY43363.1"/>
    </source>
</evidence>
<accession>A0AAU7X9M2</accession>
<dbReference type="GO" id="GO:0003825">
    <property type="term" value="F:alpha,alpha-trehalose-phosphate synthase (UDP-forming) activity"/>
    <property type="evidence" value="ECO:0007669"/>
    <property type="project" value="UniProtKB-EC"/>
</dbReference>
<dbReference type="KEGG" id="mflg:ABS361_14835"/>
<evidence type="ECO:0000256" key="1">
    <source>
        <dbReference type="ARBA" id="ARBA00008799"/>
    </source>
</evidence>
<dbReference type="Pfam" id="PF00982">
    <property type="entry name" value="Glyco_transf_20"/>
    <property type="match status" value="1"/>
</dbReference>
<dbReference type="CDD" id="cd03788">
    <property type="entry name" value="GT20_TPS"/>
    <property type="match status" value="1"/>
</dbReference>
<gene>
    <name evidence="3" type="ORF">ABS361_14835</name>
</gene>
<dbReference type="PANTHER" id="PTHR10788:SF106">
    <property type="entry name" value="BCDNA.GH08860"/>
    <property type="match status" value="1"/>
</dbReference>
<keyword evidence="2" id="KW-0812">Transmembrane</keyword>